<dbReference type="PANTHER" id="PTHR42753:SF2">
    <property type="entry name" value="PROLINE--TRNA LIGASE"/>
    <property type="match status" value="1"/>
</dbReference>
<reference evidence="2" key="2">
    <citation type="submission" date="2017-01" db="EMBL/GenBank/DDBJ databases">
        <authorList>
            <person name="Mah S.A."/>
            <person name="Swanson W.J."/>
            <person name="Moy G.W."/>
            <person name="Vacquier V.D."/>
        </authorList>
    </citation>
    <scope>NUCLEOTIDE SEQUENCE [LARGE SCALE GENOMIC DNA]</scope>
    <source>
        <strain evidence="2">COL-18-3</strain>
    </source>
</reference>
<name>A0A1R1PCB9_ZANCU</name>
<dbReference type="PANTHER" id="PTHR42753">
    <property type="entry name" value="MITOCHONDRIAL RIBOSOME PROTEIN L39/PROLYL-TRNA LIGASE FAMILY MEMBER"/>
    <property type="match status" value="1"/>
</dbReference>
<feature type="domain" description="Aminoacyl-tRNA synthetase class II (G/ P/ S/T)" evidence="1">
    <location>
        <begin position="7"/>
        <end position="337"/>
    </location>
</feature>
<evidence type="ECO:0000313" key="4">
    <source>
        <dbReference type="Proteomes" id="UP000188320"/>
    </source>
</evidence>
<dbReference type="InterPro" id="IPR045864">
    <property type="entry name" value="aa-tRNA-synth_II/BPL/LPL"/>
</dbReference>
<dbReference type="GO" id="GO:0005524">
    <property type="term" value="F:ATP binding"/>
    <property type="evidence" value="ECO:0007669"/>
    <property type="project" value="InterPro"/>
</dbReference>
<sequence length="534" mass="58907">MRPRSELLRCKEFLMKDMYSFDSNENDALESYKRVREAYNNIFKRIGADFAVADADSGDIGGSLSQEYHILSKDGEDTLIKCNSCSAVSNEEKAVGVVPQNIRVDSKSAITKNMENGSFNLSLSVHGFKYSINGEKIINLFLLPVGRQPNTVKCNKAITKNSNTSNNVTGDSSGNRQAELGILEFSFVDGVEIEKLREIVGDTSSTEIFIDKQTLLDPENAQALAKNLSIHLNLVVNQKNNRGKGDANGVYTGDYTEIKQGDFCEPCFNGANHKSTGIENRPKLVAQRAIEVGHIFYLGTKYSIPLGANLTNKVNKLVPAEMGCYGIGVMRTVQAVADWSRFNSSTGSVEAGNVNNRLVWPVSISPYSVCIIPFEVNKKRLDLPFDTYEQLVNSGVQRITGELSALKSRRGHKFTPGNTHAHNNDGGYDCSYGNSGSLFSPENLVVDDRLYLSNGYRLTDSEIIGFPFVIVLGNDYFNSGHQNIELRVNTLKNKTVSQYNEHESAIPSSTTPDGTIVFKNLPINRIGETIIKFL</sequence>
<dbReference type="Proteomes" id="UP000188320">
    <property type="component" value="Unassembled WGS sequence"/>
</dbReference>
<dbReference type="InterPro" id="IPR002314">
    <property type="entry name" value="aa-tRNA-synt_IIb"/>
</dbReference>
<reference evidence="4" key="1">
    <citation type="submission" date="2017-01" db="EMBL/GenBank/DDBJ databases">
        <authorList>
            <person name="Wang Y."/>
            <person name="White M."/>
            <person name="Kvist S."/>
            <person name="Moncalvo J.-M."/>
        </authorList>
    </citation>
    <scope>NUCLEOTIDE SEQUENCE [LARGE SCALE GENOMIC DNA]</scope>
    <source>
        <strain evidence="4">COL-18-3</strain>
    </source>
</reference>
<dbReference type="GO" id="GO:0004827">
    <property type="term" value="F:proline-tRNA ligase activity"/>
    <property type="evidence" value="ECO:0007669"/>
    <property type="project" value="TreeGrafter"/>
</dbReference>
<dbReference type="SUPFAM" id="SSF55681">
    <property type="entry name" value="Class II aaRS and biotin synthetases"/>
    <property type="match status" value="1"/>
</dbReference>
<evidence type="ECO:0000259" key="1">
    <source>
        <dbReference type="Pfam" id="PF00587"/>
    </source>
</evidence>
<dbReference type="Gene3D" id="3.40.50.800">
    <property type="entry name" value="Anticodon-binding domain"/>
    <property type="match status" value="1"/>
</dbReference>
<evidence type="ECO:0000313" key="3">
    <source>
        <dbReference type="EMBL" id="OMH81094.1"/>
    </source>
</evidence>
<dbReference type="GO" id="GO:0006433">
    <property type="term" value="P:prolyl-tRNA aminoacylation"/>
    <property type="evidence" value="ECO:0007669"/>
    <property type="project" value="TreeGrafter"/>
</dbReference>
<dbReference type="EMBL" id="LSSK01000978">
    <property type="protein sequence ID" value="OMH81094.1"/>
    <property type="molecule type" value="Genomic_DNA"/>
</dbReference>
<dbReference type="InterPro" id="IPR036621">
    <property type="entry name" value="Anticodon-bd_dom_sf"/>
</dbReference>
<dbReference type="InterPro" id="IPR050062">
    <property type="entry name" value="Pro-tRNA_synthetase"/>
</dbReference>
<dbReference type="OrthoDB" id="10267474at2759"/>
<comment type="caution">
    <text evidence="2">The sequence shown here is derived from an EMBL/GenBank/DDBJ whole genome shotgun (WGS) entry which is preliminary data.</text>
</comment>
<keyword evidence="4" id="KW-1185">Reference proteome</keyword>
<protein>
    <submittedName>
        <fullName evidence="2">Proline-tRNA ligase</fullName>
    </submittedName>
</protein>
<evidence type="ECO:0000313" key="2">
    <source>
        <dbReference type="EMBL" id="OMH78616.1"/>
    </source>
</evidence>
<organism evidence="2 4">
    <name type="scientific">Zancudomyces culisetae</name>
    <name type="common">Gut fungus</name>
    <name type="synonym">Smittium culisetae</name>
    <dbReference type="NCBI Taxonomy" id="1213189"/>
    <lineage>
        <taxon>Eukaryota</taxon>
        <taxon>Fungi</taxon>
        <taxon>Fungi incertae sedis</taxon>
        <taxon>Zoopagomycota</taxon>
        <taxon>Kickxellomycotina</taxon>
        <taxon>Harpellomycetes</taxon>
        <taxon>Harpellales</taxon>
        <taxon>Legeriomycetaceae</taxon>
        <taxon>Zancudomyces</taxon>
    </lineage>
</organism>
<dbReference type="GO" id="GO:0005739">
    <property type="term" value="C:mitochondrion"/>
    <property type="evidence" value="ECO:0007669"/>
    <property type="project" value="TreeGrafter"/>
</dbReference>
<keyword evidence="2" id="KW-0436">Ligase</keyword>
<proteinExistence type="predicted"/>
<gene>
    <name evidence="3" type="ORF">AX774_g5453</name>
    <name evidence="2" type="ORF">AX774_g7988</name>
</gene>
<dbReference type="AlphaFoldDB" id="A0A1R1PCB9"/>
<accession>A0A1R1PCB9</accession>
<dbReference type="EMBL" id="LSSK01001881">
    <property type="protein sequence ID" value="OMH78616.1"/>
    <property type="molecule type" value="Genomic_DNA"/>
</dbReference>
<dbReference type="Pfam" id="PF00587">
    <property type="entry name" value="tRNA-synt_2b"/>
    <property type="match status" value="1"/>
</dbReference>
<dbReference type="Gene3D" id="3.30.930.10">
    <property type="entry name" value="Bira Bifunctional Protein, Domain 2"/>
    <property type="match status" value="2"/>
</dbReference>